<protein>
    <submittedName>
        <fullName evidence="2">Uncharacterized protein</fullName>
    </submittedName>
</protein>
<keyword evidence="3" id="KW-1185">Reference proteome</keyword>
<gene>
    <name evidence="2" type="ORF">NCTC13316_03269</name>
</gene>
<feature type="compositionally biased region" description="Polar residues" evidence="1">
    <location>
        <begin position="10"/>
        <end position="24"/>
    </location>
</feature>
<reference evidence="2 3" key="1">
    <citation type="submission" date="2018-06" db="EMBL/GenBank/DDBJ databases">
        <authorList>
            <consortium name="Pathogen Informatics"/>
            <person name="Doyle S."/>
        </authorList>
    </citation>
    <scope>NUCLEOTIDE SEQUENCE [LARGE SCALE GENOMIC DNA]</scope>
    <source>
        <strain evidence="2 3">NCTC13316</strain>
    </source>
</reference>
<evidence type="ECO:0000313" key="3">
    <source>
        <dbReference type="Proteomes" id="UP000254794"/>
    </source>
</evidence>
<dbReference type="Proteomes" id="UP000254794">
    <property type="component" value="Unassembled WGS sequence"/>
</dbReference>
<sequence>MFSKRKYEKTSPSINKKSTKSVEQNQKEVENLKQIGNRAIQYSAASQSTLNNRDYNGLIN</sequence>
<feature type="region of interest" description="Disordered" evidence="1">
    <location>
        <begin position="1"/>
        <end position="27"/>
    </location>
</feature>
<dbReference type="EMBL" id="UGOD01000004">
    <property type="protein sequence ID" value="STX81398.1"/>
    <property type="molecule type" value="Genomic_DNA"/>
</dbReference>
<accession>A0A378K8X7</accession>
<evidence type="ECO:0000313" key="2">
    <source>
        <dbReference type="EMBL" id="STX81398.1"/>
    </source>
</evidence>
<organism evidence="2 3">
    <name type="scientific">Legionella busanensis</name>
    <dbReference type="NCBI Taxonomy" id="190655"/>
    <lineage>
        <taxon>Bacteria</taxon>
        <taxon>Pseudomonadati</taxon>
        <taxon>Pseudomonadota</taxon>
        <taxon>Gammaproteobacteria</taxon>
        <taxon>Legionellales</taxon>
        <taxon>Legionellaceae</taxon>
        <taxon>Legionella</taxon>
    </lineage>
</organism>
<name>A0A378K8X7_9GAMM</name>
<dbReference type="AlphaFoldDB" id="A0A378K8X7"/>
<evidence type="ECO:0000256" key="1">
    <source>
        <dbReference type="SAM" id="MobiDB-lite"/>
    </source>
</evidence>
<dbReference type="RefSeq" id="WP_115332787.1">
    <property type="nucleotide sequence ID" value="NZ_CAAAHP010000005.1"/>
</dbReference>
<proteinExistence type="predicted"/>